<feature type="transmembrane region" description="Helical" evidence="1">
    <location>
        <begin position="52"/>
        <end position="72"/>
    </location>
</feature>
<reference evidence="2 3" key="1">
    <citation type="journal article" date="2015" name="Genome Announc.">
        <title>Expanding the biotechnology potential of lactobacilli through comparative genomics of 213 strains and associated genera.</title>
        <authorList>
            <person name="Sun Z."/>
            <person name="Harris H.M."/>
            <person name="McCann A."/>
            <person name="Guo C."/>
            <person name="Argimon S."/>
            <person name="Zhang W."/>
            <person name="Yang X."/>
            <person name="Jeffery I.B."/>
            <person name="Cooney J.C."/>
            <person name="Kagawa T.F."/>
            <person name="Liu W."/>
            <person name="Song Y."/>
            <person name="Salvetti E."/>
            <person name="Wrobel A."/>
            <person name="Rasinkangas P."/>
            <person name="Parkhill J."/>
            <person name="Rea M.C."/>
            <person name="O'Sullivan O."/>
            <person name="Ritari J."/>
            <person name="Douillard F.P."/>
            <person name="Paul Ross R."/>
            <person name="Yang R."/>
            <person name="Briner A.E."/>
            <person name="Felis G.E."/>
            <person name="de Vos W.M."/>
            <person name="Barrangou R."/>
            <person name="Klaenhammer T.R."/>
            <person name="Caufield P.W."/>
            <person name="Cui Y."/>
            <person name="Zhang H."/>
            <person name="O'Toole P.W."/>
        </authorList>
    </citation>
    <scope>NUCLEOTIDE SEQUENCE [LARGE SCALE GENOMIC DNA]</scope>
    <source>
        <strain evidence="2 3">DSM 20515</strain>
    </source>
</reference>
<feature type="transmembrane region" description="Helical" evidence="1">
    <location>
        <begin position="347"/>
        <end position="371"/>
    </location>
</feature>
<keyword evidence="1" id="KW-0812">Transmembrane</keyword>
<feature type="transmembrane region" description="Helical" evidence="1">
    <location>
        <begin position="230"/>
        <end position="254"/>
    </location>
</feature>
<dbReference type="AlphaFoldDB" id="A0A0R2B7K3"/>
<dbReference type="RefSeq" id="WP_056996922.1">
    <property type="nucleotide sequence ID" value="NZ_AYYR01000054.1"/>
</dbReference>
<comment type="caution">
    <text evidence="2">The sequence shown here is derived from an EMBL/GenBank/DDBJ whole genome shotgun (WGS) entry which is preliminary data.</text>
</comment>
<proteinExistence type="predicted"/>
<evidence type="ECO:0000313" key="2">
    <source>
        <dbReference type="EMBL" id="KRM75336.1"/>
    </source>
</evidence>
<feature type="transmembrane region" description="Helical" evidence="1">
    <location>
        <begin position="189"/>
        <end position="210"/>
    </location>
</feature>
<protein>
    <submittedName>
        <fullName evidence="2">Uncharacterized protein</fullName>
    </submittedName>
</protein>
<feature type="transmembrane region" description="Helical" evidence="1">
    <location>
        <begin position="128"/>
        <end position="148"/>
    </location>
</feature>
<accession>A0A0R2B7K3</accession>
<organism evidence="2 3">
    <name type="scientific">Secundilactobacillus collinoides DSM 20515 = JCM 1123</name>
    <dbReference type="NCBI Taxonomy" id="1423733"/>
    <lineage>
        <taxon>Bacteria</taxon>
        <taxon>Bacillati</taxon>
        <taxon>Bacillota</taxon>
        <taxon>Bacilli</taxon>
        <taxon>Lactobacillales</taxon>
        <taxon>Lactobacillaceae</taxon>
        <taxon>Secundilactobacillus</taxon>
    </lineage>
</organism>
<feature type="transmembrane region" description="Helical" evidence="1">
    <location>
        <begin position="323"/>
        <end position="341"/>
    </location>
</feature>
<keyword evidence="1" id="KW-1133">Transmembrane helix</keyword>
<gene>
    <name evidence="2" type="ORF">FC82_GL002529</name>
</gene>
<feature type="transmembrane region" description="Helical" evidence="1">
    <location>
        <begin position="266"/>
        <end position="285"/>
    </location>
</feature>
<sequence length="398" mass="45009">MSEQKMRLKLPQKVTKQLALKDGDQVKITLRNHDALIQSSASEISLYQRISLAWYVLPAVVCALVFNAFFAVREDNQIPLSGNTSLATATILLGVIVGTILFGIFFIRERRNQTNTFSKNIYWRNFPVIILSFALILGLGLLGFFWLFRTMFDGLSFDRLTATIIFFIFETIINYVMILVAFSLAPNMLIRLFTLAIISGVLIAMASNTSRRWWQYNLSFLGTKLASNSWQFNITLMFSALIMVALVDYIFVSLHASYPHSWRLNVLRGVLTLMAVDLGSVGFFPNNAASHYMHDKVSGFLVYFIIILIVGIRWLLPGITKEFLTLSYTIGAILVAADILFQGVGYLSLTAFEIIGFVLSFGWVVMLLQLLQQLIDRGTRVFYVKAKVKPSENKQDLL</sequence>
<dbReference type="Proteomes" id="UP000051845">
    <property type="component" value="Unassembled WGS sequence"/>
</dbReference>
<dbReference type="STRING" id="33960.TY91_02390"/>
<evidence type="ECO:0000256" key="1">
    <source>
        <dbReference type="SAM" id="Phobius"/>
    </source>
</evidence>
<feature type="transmembrane region" description="Helical" evidence="1">
    <location>
        <begin position="84"/>
        <end position="107"/>
    </location>
</feature>
<evidence type="ECO:0000313" key="3">
    <source>
        <dbReference type="Proteomes" id="UP000051845"/>
    </source>
</evidence>
<feature type="transmembrane region" description="Helical" evidence="1">
    <location>
        <begin position="297"/>
        <end position="316"/>
    </location>
</feature>
<keyword evidence="1" id="KW-0472">Membrane</keyword>
<dbReference type="PATRIC" id="fig|1423733.4.peg.2644"/>
<dbReference type="EMBL" id="AYYR01000054">
    <property type="protein sequence ID" value="KRM75336.1"/>
    <property type="molecule type" value="Genomic_DNA"/>
</dbReference>
<name>A0A0R2B7K3_SECCO</name>
<feature type="transmembrane region" description="Helical" evidence="1">
    <location>
        <begin position="160"/>
        <end position="182"/>
    </location>
</feature>